<dbReference type="RefSeq" id="WP_005857341.1">
    <property type="nucleotide sequence ID" value="NZ_BQOC01000001.1"/>
</dbReference>
<keyword evidence="1" id="KW-0472">Membrane</keyword>
<organism evidence="4 8">
    <name type="scientific">Parabacteroides distasonis</name>
    <dbReference type="NCBI Taxonomy" id="823"/>
    <lineage>
        <taxon>Bacteria</taxon>
        <taxon>Pseudomonadati</taxon>
        <taxon>Bacteroidota</taxon>
        <taxon>Bacteroidia</taxon>
        <taxon>Bacteroidales</taxon>
        <taxon>Tannerellaceae</taxon>
        <taxon>Parabacteroides</taxon>
    </lineage>
</organism>
<proteinExistence type="predicted"/>
<evidence type="ECO:0000313" key="4">
    <source>
        <dbReference type="EMBL" id="CUQ55538.1"/>
    </source>
</evidence>
<evidence type="ECO:0000313" key="8">
    <source>
        <dbReference type="Proteomes" id="UP000095332"/>
    </source>
</evidence>
<evidence type="ECO:0000313" key="12">
    <source>
        <dbReference type="Proteomes" id="UP000471216"/>
    </source>
</evidence>
<evidence type="ECO:0000313" key="7">
    <source>
        <dbReference type="EMBL" id="MSB72980.1"/>
    </source>
</evidence>
<feature type="transmembrane region" description="Helical" evidence="1">
    <location>
        <begin position="242"/>
        <end position="262"/>
    </location>
</feature>
<accession>A0A174XFB3</accession>
<dbReference type="EMBL" id="WKMX01000027">
    <property type="protein sequence ID" value="MRZ08684.1"/>
    <property type="molecule type" value="Genomic_DNA"/>
</dbReference>
<evidence type="ECO:0000313" key="10">
    <source>
        <dbReference type="Proteomes" id="UP000441609"/>
    </source>
</evidence>
<gene>
    <name evidence="3" type="ORF">ERS852429_00273</name>
    <name evidence="4" type="ORF">ERS852560_04163</name>
    <name evidence="6" type="ORF">GKD54_21280</name>
    <name evidence="5" type="ORF">GKD58_21205</name>
    <name evidence="7" type="ORF">GKD70_06665</name>
</gene>
<evidence type="ECO:0000259" key="2">
    <source>
        <dbReference type="Pfam" id="PF00535"/>
    </source>
</evidence>
<dbReference type="EMBL" id="CZBM01000026">
    <property type="protein sequence ID" value="CUQ55538.1"/>
    <property type="molecule type" value="Genomic_DNA"/>
</dbReference>
<name>A0A174XFB3_PARDI</name>
<keyword evidence="4" id="KW-0808">Transferase</keyword>
<dbReference type="Proteomes" id="UP000095591">
    <property type="component" value="Unassembled WGS sequence"/>
</dbReference>
<keyword evidence="4" id="KW-0328">Glycosyltransferase</keyword>
<dbReference type="PANTHER" id="PTHR22916:SF3">
    <property type="entry name" value="UDP-GLCNAC:BETAGAL BETA-1,3-N-ACETYLGLUCOSAMINYLTRANSFERASE-LIKE PROTEIN 1"/>
    <property type="match status" value="1"/>
</dbReference>
<dbReference type="InterPro" id="IPR029044">
    <property type="entry name" value="Nucleotide-diphossugar_trans"/>
</dbReference>
<dbReference type="AlphaFoldDB" id="A0A174XFB3"/>
<feature type="domain" description="Glycosyltransferase 2-like" evidence="2">
    <location>
        <begin position="5"/>
        <end position="109"/>
    </location>
</feature>
<dbReference type="Gene3D" id="3.90.550.10">
    <property type="entry name" value="Spore Coat Polysaccharide Biosynthesis Protein SpsA, Chain A"/>
    <property type="match status" value="1"/>
</dbReference>
<sequence>MINYSIIIPHKNIPNLLQRCLDSIPNREDVQIIVVDDNSDPNIVDFDKFPGLNRSNVEVIFTKEGKGAGYARNTGIKYVKGKWLLFSDADDYFSENVNRLFDDYENSVMDVIYIPYKTIDLITGEDLEDGLCVTNLEEDLYKKRSDTLRYRCYSPWAKMVKVSMIERYSIRFEEVVASNDVWFSVNVGYVAKEIDICNYIVYIRNVRYGSLQYSLNKEYLLSRIKVGYKVNDFLYDINKIEYYNYTLWFVLALIKIDLLLFFKQMIIYIYKTHINVQLRSIYRFFKEVVYRIIQ</sequence>
<evidence type="ECO:0000313" key="3">
    <source>
        <dbReference type="EMBL" id="CUM73326.1"/>
    </source>
</evidence>
<evidence type="ECO:0000313" key="6">
    <source>
        <dbReference type="EMBL" id="MRZ08684.1"/>
    </source>
</evidence>
<keyword evidence="1" id="KW-1133">Transmembrane helix</keyword>
<evidence type="ECO:0000313" key="11">
    <source>
        <dbReference type="Proteomes" id="UP000450599"/>
    </source>
</evidence>
<dbReference type="OrthoDB" id="396512at2"/>
<dbReference type="Proteomes" id="UP000095332">
    <property type="component" value="Unassembled WGS sequence"/>
</dbReference>
<dbReference type="EMBL" id="WKMO01000004">
    <property type="protein sequence ID" value="MSB72980.1"/>
    <property type="molecule type" value="Genomic_DNA"/>
</dbReference>
<dbReference type="Proteomes" id="UP000471216">
    <property type="component" value="Unassembled WGS sequence"/>
</dbReference>
<dbReference type="EMBL" id="CYXP01000001">
    <property type="protein sequence ID" value="CUM73326.1"/>
    <property type="molecule type" value="Genomic_DNA"/>
</dbReference>
<dbReference type="Pfam" id="PF00535">
    <property type="entry name" value="Glycos_transf_2"/>
    <property type="match status" value="1"/>
</dbReference>
<dbReference type="Proteomes" id="UP000450599">
    <property type="component" value="Unassembled WGS sequence"/>
</dbReference>
<dbReference type="EMBL" id="WKMW01000028">
    <property type="protein sequence ID" value="MRY86731.1"/>
    <property type="molecule type" value="Genomic_DNA"/>
</dbReference>
<protein>
    <submittedName>
        <fullName evidence="4 5">Glycosyltransferase</fullName>
        <ecNumber evidence="4">2.4.1.-</ecNumber>
    </submittedName>
</protein>
<dbReference type="CDD" id="cd00761">
    <property type="entry name" value="Glyco_tranf_GTA_type"/>
    <property type="match status" value="1"/>
</dbReference>
<evidence type="ECO:0000256" key="1">
    <source>
        <dbReference type="SAM" id="Phobius"/>
    </source>
</evidence>
<reference evidence="10 11" key="2">
    <citation type="journal article" date="2019" name="Nat. Med.">
        <title>A library of human gut bacterial isolates paired with longitudinal multiomics data enables mechanistic microbiome research.</title>
        <authorList>
            <person name="Poyet M."/>
            <person name="Groussin M."/>
            <person name="Gibbons S.M."/>
            <person name="Avila-Pacheco J."/>
            <person name="Jiang X."/>
            <person name="Kearney S.M."/>
            <person name="Perrotta A.R."/>
            <person name="Berdy B."/>
            <person name="Zhao S."/>
            <person name="Lieberman T.D."/>
            <person name="Swanson P.K."/>
            <person name="Smith M."/>
            <person name="Roesemann S."/>
            <person name="Alexander J.E."/>
            <person name="Rich S.A."/>
            <person name="Livny J."/>
            <person name="Vlamakis H."/>
            <person name="Clish C."/>
            <person name="Bullock K."/>
            <person name="Deik A."/>
            <person name="Scott J."/>
            <person name="Pierce K.A."/>
            <person name="Xavier R.J."/>
            <person name="Alm E.J."/>
        </authorList>
    </citation>
    <scope>NUCLEOTIDE SEQUENCE [LARGE SCALE GENOMIC DNA]</scope>
    <source>
        <strain evidence="6 12">BIOML-A10</strain>
        <strain evidence="5 11">BIOML-A11</strain>
        <strain evidence="7 10">BIOML-A20</strain>
    </source>
</reference>
<dbReference type="PANTHER" id="PTHR22916">
    <property type="entry name" value="GLYCOSYLTRANSFERASE"/>
    <property type="match status" value="1"/>
</dbReference>
<dbReference type="GO" id="GO:0016758">
    <property type="term" value="F:hexosyltransferase activity"/>
    <property type="evidence" value="ECO:0007669"/>
    <property type="project" value="UniProtKB-ARBA"/>
</dbReference>
<keyword evidence="1" id="KW-0812">Transmembrane</keyword>
<dbReference type="SUPFAM" id="SSF53448">
    <property type="entry name" value="Nucleotide-diphospho-sugar transferases"/>
    <property type="match status" value="1"/>
</dbReference>
<reference evidence="8 9" key="1">
    <citation type="submission" date="2015-09" db="EMBL/GenBank/DDBJ databases">
        <authorList>
            <consortium name="Pathogen Informatics"/>
        </authorList>
    </citation>
    <scope>NUCLEOTIDE SEQUENCE [LARGE SCALE GENOMIC DNA]</scope>
    <source>
        <strain evidence="3 9">2789STDY5608872</strain>
        <strain evidence="4 8">2789STDY5834948</strain>
    </source>
</reference>
<dbReference type="EC" id="2.4.1.-" evidence="4"/>
<dbReference type="InterPro" id="IPR001173">
    <property type="entry name" value="Glyco_trans_2-like"/>
</dbReference>
<evidence type="ECO:0000313" key="9">
    <source>
        <dbReference type="Proteomes" id="UP000095591"/>
    </source>
</evidence>
<dbReference type="Proteomes" id="UP000441609">
    <property type="component" value="Unassembled WGS sequence"/>
</dbReference>
<evidence type="ECO:0000313" key="5">
    <source>
        <dbReference type="EMBL" id="MRY86731.1"/>
    </source>
</evidence>